<dbReference type="PROSITE" id="PS00211">
    <property type="entry name" value="ABC_TRANSPORTER_1"/>
    <property type="match status" value="2"/>
</dbReference>
<feature type="transmembrane region" description="Helical" evidence="8">
    <location>
        <begin position="883"/>
        <end position="904"/>
    </location>
</feature>
<dbReference type="FunFam" id="3.40.50.300:FF:000163">
    <property type="entry name" value="Multidrug resistance-associated protein member 4"/>
    <property type="match status" value="1"/>
</dbReference>
<evidence type="ECO:0000256" key="3">
    <source>
        <dbReference type="ARBA" id="ARBA00022692"/>
    </source>
</evidence>
<evidence type="ECO:0000259" key="9">
    <source>
        <dbReference type="PROSITE" id="PS50893"/>
    </source>
</evidence>
<keyword evidence="3 8" id="KW-0812">Transmembrane</keyword>
<keyword evidence="4" id="KW-0547">Nucleotide-binding</keyword>
<feature type="transmembrane region" description="Helical" evidence="8">
    <location>
        <begin position="695"/>
        <end position="715"/>
    </location>
</feature>
<dbReference type="PANTHER" id="PTHR24223">
    <property type="entry name" value="ATP-BINDING CASSETTE SUB-FAMILY C"/>
    <property type="match status" value="1"/>
</dbReference>
<dbReference type="CDD" id="cd03250">
    <property type="entry name" value="ABCC_MRP_domain1"/>
    <property type="match status" value="1"/>
</dbReference>
<evidence type="ECO:0000256" key="4">
    <source>
        <dbReference type="ARBA" id="ARBA00022741"/>
    </source>
</evidence>
<evidence type="ECO:0000259" key="10">
    <source>
        <dbReference type="PROSITE" id="PS50929"/>
    </source>
</evidence>
<dbReference type="SUPFAM" id="SSF90123">
    <property type="entry name" value="ABC transporter transmembrane region"/>
    <property type="match status" value="2"/>
</dbReference>
<feature type="domain" description="ABC transmembrane type-1" evidence="10">
    <location>
        <begin position="94"/>
        <end position="380"/>
    </location>
</feature>
<dbReference type="Pfam" id="PF00664">
    <property type="entry name" value="ABC_membrane"/>
    <property type="match status" value="2"/>
</dbReference>
<proteinExistence type="predicted"/>
<dbReference type="PANTHER" id="PTHR24223:SF415">
    <property type="entry name" value="FI20190P1"/>
    <property type="match status" value="1"/>
</dbReference>
<dbReference type="InterPro" id="IPR017871">
    <property type="entry name" value="ABC_transporter-like_CS"/>
</dbReference>
<keyword evidence="5" id="KW-0067">ATP-binding</keyword>
<evidence type="ECO:0000256" key="5">
    <source>
        <dbReference type="ARBA" id="ARBA00022840"/>
    </source>
</evidence>
<dbReference type="GO" id="GO:0016020">
    <property type="term" value="C:membrane"/>
    <property type="evidence" value="ECO:0007669"/>
    <property type="project" value="UniProtKB-SubCell"/>
</dbReference>
<organism evidence="11 12">
    <name type="scientific">Agrilus planipennis</name>
    <name type="common">Emerald ash borer</name>
    <name type="synonym">Agrilus marcopoli</name>
    <dbReference type="NCBI Taxonomy" id="224129"/>
    <lineage>
        <taxon>Eukaryota</taxon>
        <taxon>Metazoa</taxon>
        <taxon>Ecdysozoa</taxon>
        <taxon>Arthropoda</taxon>
        <taxon>Hexapoda</taxon>
        <taxon>Insecta</taxon>
        <taxon>Pterygota</taxon>
        <taxon>Neoptera</taxon>
        <taxon>Endopterygota</taxon>
        <taxon>Coleoptera</taxon>
        <taxon>Polyphaga</taxon>
        <taxon>Elateriformia</taxon>
        <taxon>Buprestoidea</taxon>
        <taxon>Buprestidae</taxon>
        <taxon>Agrilinae</taxon>
        <taxon>Agrilus</taxon>
    </lineage>
</organism>
<keyword evidence="2" id="KW-0813">Transport</keyword>
<dbReference type="GO" id="GO:0140359">
    <property type="term" value="F:ABC-type transporter activity"/>
    <property type="evidence" value="ECO:0007669"/>
    <property type="project" value="InterPro"/>
</dbReference>
<gene>
    <name evidence="12" type="primary">LOC108734966</name>
</gene>
<comment type="subcellular location">
    <subcellularLocation>
        <location evidence="1">Membrane</location>
        <topology evidence="1">Multi-pass membrane protein</topology>
    </subcellularLocation>
</comment>
<dbReference type="OrthoDB" id="6500128at2759"/>
<dbReference type="CDD" id="cd18580">
    <property type="entry name" value="ABC_6TM_ABCC_D2"/>
    <property type="match status" value="1"/>
</dbReference>
<reference evidence="12" key="1">
    <citation type="submission" date="2025-08" db="UniProtKB">
        <authorList>
            <consortium name="RefSeq"/>
        </authorList>
    </citation>
    <scope>IDENTIFICATION</scope>
    <source>
        <tissue evidence="12">Entire body</tissue>
    </source>
</reference>
<dbReference type="InterPro" id="IPR027417">
    <property type="entry name" value="P-loop_NTPase"/>
</dbReference>
<dbReference type="InterPro" id="IPR050173">
    <property type="entry name" value="ABC_transporter_C-like"/>
</dbReference>
<feature type="transmembrane region" description="Helical" evidence="8">
    <location>
        <begin position="137"/>
        <end position="154"/>
    </location>
</feature>
<dbReference type="InterPro" id="IPR003439">
    <property type="entry name" value="ABC_transporter-like_ATP-bd"/>
</dbReference>
<dbReference type="PROSITE" id="PS50929">
    <property type="entry name" value="ABC_TM1F"/>
    <property type="match status" value="2"/>
</dbReference>
<dbReference type="InterPro" id="IPR044726">
    <property type="entry name" value="ABCC_6TM_D2"/>
</dbReference>
<feature type="transmembrane region" description="Helical" evidence="8">
    <location>
        <begin position="996"/>
        <end position="1015"/>
    </location>
</feature>
<dbReference type="RefSeq" id="XP_018322246.1">
    <property type="nucleotide sequence ID" value="XM_018466744.1"/>
</dbReference>
<dbReference type="PROSITE" id="PS50893">
    <property type="entry name" value="ABC_TRANSPORTER_2"/>
    <property type="match status" value="2"/>
</dbReference>
<feature type="transmembrane region" description="Helical" evidence="8">
    <location>
        <begin position="785"/>
        <end position="807"/>
    </location>
</feature>
<evidence type="ECO:0000256" key="2">
    <source>
        <dbReference type="ARBA" id="ARBA00022448"/>
    </source>
</evidence>
<feature type="transmembrane region" description="Helical" evidence="8">
    <location>
        <begin position="209"/>
        <end position="232"/>
    </location>
</feature>
<dbReference type="Proteomes" id="UP000192223">
    <property type="component" value="Unplaced"/>
</dbReference>
<dbReference type="KEGG" id="apln:108734966"/>
<evidence type="ECO:0000256" key="7">
    <source>
        <dbReference type="ARBA" id="ARBA00023136"/>
    </source>
</evidence>
<dbReference type="FunFam" id="3.40.50.300:FF:003144">
    <property type="entry name" value="Putative multidrug resistance-associated protein lethal(2)03659-like Protein"/>
    <property type="match status" value="1"/>
</dbReference>
<keyword evidence="6 8" id="KW-1133">Transmembrane helix</keyword>
<feature type="transmembrane region" description="Helical" evidence="8">
    <location>
        <begin position="238"/>
        <end position="257"/>
    </location>
</feature>
<accession>A0A1W4WE54</accession>
<feature type="domain" description="ABC transporter" evidence="9">
    <location>
        <begin position="411"/>
        <end position="632"/>
    </location>
</feature>
<dbReference type="InterPro" id="IPR036640">
    <property type="entry name" value="ABC1_TM_sf"/>
</dbReference>
<protein>
    <submittedName>
        <fullName evidence="12">Multidrug resistance-associated protein 4</fullName>
    </submittedName>
</protein>
<keyword evidence="7 8" id="KW-0472">Membrane</keyword>
<feature type="transmembrane region" description="Helical" evidence="8">
    <location>
        <begin position="957"/>
        <end position="990"/>
    </location>
</feature>
<feature type="transmembrane region" description="Helical" evidence="8">
    <location>
        <begin position="324"/>
        <end position="345"/>
    </location>
</feature>
<evidence type="ECO:0000256" key="8">
    <source>
        <dbReference type="SAM" id="Phobius"/>
    </source>
</evidence>
<name>A0A1W4WE54_AGRPL</name>
<dbReference type="InParanoid" id="A0A1W4WE54"/>
<dbReference type="GO" id="GO:0005524">
    <property type="term" value="F:ATP binding"/>
    <property type="evidence" value="ECO:0007669"/>
    <property type="project" value="UniProtKB-KW"/>
</dbReference>
<dbReference type="InterPro" id="IPR011527">
    <property type="entry name" value="ABC1_TM_dom"/>
</dbReference>
<dbReference type="FunFam" id="1.20.1560.10:FF:000026">
    <property type="entry name" value="Multidrug resistance-associated protein lethal(2)03659"/>
    <property type="match status" value="1"/>
</dbReference>
<feature type="transmembrane region" description="Helical" evidence="8">
    <location>
        <begin position="80"/>
        <end position="103"/>
    </location>
</feature>
<evidence type="ECO:0000256" key="1">
    <source>
        <dbReference type="ARBA" id="ARBA00004141"/>
    </source>
</evidence>
<evidence type="ECO:0000313" key="12">
    <source>
        <dbReference type="RefSeq" id="XP_018322246.1"/>
    </source>
</evidence>
<keyword evidence="11" id="KW-1185">Reference proteome</keyword>
<dbReference type="SMART" id="SM00382">
    <property type="entry name" value="AAA"/>
    <property type="match status" value="2"/>
</dbReference>
<dbReference type="STRING" id="224129.A0A1W4WE54"/>
<evidence type="ECO:0000313" key="11">
    <source>
        <dbReference type="Proteomes" id="UP000192223"/>
    </source>
</evidence>
<dbReference type="SUPFAM" id="SSF52540">
    <property type="entry name" value="P-loop containing nucleoside triphosphate hydrolases"/>
    <property type="match status" value="2"/>
</dbReference>
<dbReference type="GeneID" id="108734966"/>
<dbReference type="GO" id="GO:0016887">
    <property type="term" value="F:ATP hydrolysis activity"/>
    <property type="evidence" value="ECO:0007669"/>
    <property type="project" value="InterPro"/>
</dbReference>
<dbReference type="CDD" id="cd03244">
    <property type="entry name" value="ABCC_MRP_domain2"/>
    <property type="match status" value="1"/>
</dbReference>
<feature type="domain" description="ABC transporter" evidence="9">
    <location>
        <begin position="1061"/>
        <end position="1290"/>
    </location>
</feature>
<dbReference type="FunCoup" id="A0A1W4WE54">
    <property type="interactions" value="64"/>
</dbReference>
<dbReference type="Pfam" id="PF00005">
    <property type="entry name" value="ABC_tran"/>
    <property type="match status" value="2"/>
</dbReference>
<dbReference type="Gene3D" id="3.40.50.300">
    <property type="entry name" value="P-loop containing nucleotide triphosphate hydrolases"/>
    <property type="match status" value="2"/>
</dbReference>
<dbReference type="Gene3D" id="1.20.1560.10">
    <property type="entry name" value="ABC transporter type 1, transmembrane domain"/>
    <property type="match status" value="2"/>
</dbReference>
<dbReference type="InterPro" id="IPR003593">
    <property type="entry name" value="AAA+_ATPase"/>
</dbReference>
<sequence>MDNCIKLNKQNPKKEANCISKLFFVWLVKIIYKATKQPLSVDDLYQSMDSDGSCKLTDTLEKHWEDELWKAKTKNSKPSLLCAITKTFLAQFSLAGLALFIAFAILKPLHPVILATFIQLFYVVNEEVDEENRKHKIIYGSLMIAISIVFIFLMHHANLAAGRVGMRVRIACCSLVYRKLLKLSKKSLNDTAAGQVVNLLSNDVNRFDLVVIFLHFVWIMPLQAVILSYLIWMEVGPSALAGVLAMILLTIPVQGYLGKLASTLRLKVAKKTDSRVKIMSELISGIQVIKMYAWEKPFADVVKMSRSNEIKTITMANFLKGVNLSSAVFLERLVLYLTILTYVLLGSKITADKVFSIAQLFNTMQLTMAIFYPNAVTLGSECLVSVKRLQDFLLLEEKPTPKIVKKTHKSVILDNITAFWSPSVATLKDLTFRVNSGELCAIVGPVGSGKSSILQLLLGELLPSEGNLEVGGSISYASQEPWLFVSTVQKNILFGQKYKENYYKQVVKVCALETDFKQFPYGDKTLVGERGVSLSGGQKARINLARAVYREADIYLLDDPLSAVDTHVGKHLFEECIIKYLRGKTRILVTHQLQYLKKADKIIVLNDGRIEAYGSFEELSKHTHLSFTNLLISSSESSETVKKTAEVKRTESIISTKSVKSESSVQQEDEEENEEKVNKLGAKAYVDYARSGGNFFILAGVIIMLVAAQLASSAADYWTSYWTSQEERRFILMLNCTAEHHPEILLPEFGENSTNYLYNVSNSNSTYYQDCREDDFDLISTNSALLVYTLLILGSIVITTSRSMFFLKVCMRASKKLHGLMFNSLLVAPMRFFDTNPSGRILNRFSRDMGIIDELLPRIMLETLQILFVMIGILINVSIANDWMIIVAVILGAVFIKVQSWYVASARDIKHLEGTTRSPVFSHLNASLNGITTIRASAAEMPLRKEFDSHQDTHTSAWYLTIACISAFGLWLDILSVLYIACVAFSFVFMNASGSYVGLAVSQSLTLTGMLQFGMRQMAEVISYMTCVERVLEYTTLDKEGPFETAKENKPQKMWPSKGQIIFQHVFLQYSPDDPPVLKDLSFYVKGGEKVGIVGRTGAGKSSLISALFRLTNIDGTIFIDGVDTKLMGLNELRRSISIIPQEPVLFSASMRYNLDPFDEYEDKAVWHALEEVELKESVASLDLLVQEGGSNFSVGQRQLICLARAILRNNKVLVLDEATANVDPRTDALIQATIRRKFKTCTVLTIAHRLNTIMDSDKVLVMDGGRIAEYDHPHKLLQNAQGHFYKMVAETGPSMAVQLHDAAYRAYKNSYYNDDDVTKM</sequence>
<evidence type="ECO:0000256" key="6">
    <source>
        <dbReference type="ARBA" id="ARBA00022989"/>
    </source>
</evidence>
<feature type="domain" description="ABC transmembrane type-1" evidence="10">
    <location>
        <begin position="699"/>
        <end position="1026"/>
    </location>
</feature>